<protein>
    <recommendedName>
        <fullName evidence="9">Bifunctional lycopene cyclase/phytoene synthase</fullName>
        <ecNumber evidence="8">2.5.1.32</ecNumber>
        <ecNumber evidence="7">5.5.1.19</ecNumber>
    </recommendedName>
</protein>
<evidence type="ECO:0000256" key="5">
    <source>
        <dbReference type="ARBA" id="ARBA00008247"/>
    </source>
</evidence>
<dbReference type="InterPro" id="IPR019845">
    <property type="entry name" value="Squalene/phytoene_synthase_CS"/>
</dbReference>
<dbReference type="Proteomes" id="UP001355207">
    <property type="component" value="Chromosome 6"/>
</dbReference>
<evidence type="ECO:0000256" key="16">
    <source>
        <dbReference type="ARBA" id="ARBA00023268"/>
    </source>
</evidence>
<comment type="catalytic activity">
    <reaction evidence="17">
        <text>gamma-carotene = all-trans-beta-carotene</text>
        <dbReference type="Rhea" id="RHEA:32239"/>
        <dbReference type="ChEBI" id="CHEBI:17579"/>
        <dbReference type="ChEBI" id="CHEBI:27740"/>
        <dbReference type="EC" id="5.5.1.19"/>
    </reaction>
</comment>
<keyword evidence="13 19" id="KW-1133">Transmembrane helix</keyword>
<dbReference type="Pfam" id="PF00494">
    <property type="entry name" value="SQS_PSY"/>
    <property type="match status" value="2"/>
</dbReference>
<evidence type="ECO:0000313" key="20">
    <source>
        <dbReference type="EMBL" id="WWC89764.1"/>
    </source>
</evidence>
<dbReference type="GO" id="GO:0016765">
    <property type="term" value="F:transferase activity, transferring alkyl or aryl (other than methyl) groups"/>
    <property type="evidence" value="ECO:0007669"/>
    <property type="project" value="InterPro"/>
</dbReference>
<sequence length="718" mass="82189">MFTYIQIHLYFIIPPILLLTLLYFPVLGRREMLKFLWLGFMATIWTTPWDNFILSQEGWSYPPNSILGKIGYVPIEEHMFFILQPILLILLHSIFTHGRLLPFDIDRFINIDNFLNQTSNQDLSQGKPVSDLDLGDLRIDKHQKADNKVNNKVDTGRQTLPRRPISALGWITLSLIGLRLILKTHQYQAIDYGLKHHMFYLSWILFWICPVIGFLTFLGAKCTWSDWKTLLIGTGYFWIVDTIALKSGSWSISKTSTLNIEFPWSGLPIEEAIFFFLTSYLIILSSSLISHLHTILILSPDLPPCPPKNPISHIMLLAKVAFNPPKIDQRILIGLKVAERILKKGSSSFEVAKLAFSREMRLGLVVVYAWCRVTDNLIDEPFTASELESVSTKSLEEARQRILKSIRRHLIVTYENFEKYPADIYPKTLNELDKILDDIPNLTLSDRTAFQLFSLIIPRLVPKYPFLELCDGYSTDLKFPSKPIRSITQANDNDITSHLPIQTQNDLLKYADDVAGSIASAICYLSWSILEGTPLNINPSNPINQYTFAEKLHSEGNSSRTNAYQLISETNDEELIKRLNTINSARIMGCALQLVNISRDIAKDALISRLYVPLSYFNKQPSQFISILFPKSNSRIQPRYELYTIPLLNLAEEMRNESEIAIEDLPRISRGGTRAMVSSYFEISNAIIENQGKVYDKGIKVNKWKRIKKAAKSFWIGN</sequence>
<evidence type="ECO:0000256" key="14">
    <source>
        <dbReference type="ARBA" id="ARBA00023136"/>
    </source>
</evidence>
<keyword evidence="11 19" id="KW-0812">Transmembrane</keyword>
<dbReference type="GO" id="GO:0016117">
    <property type="term" value="P:carotenoid biosynthetic process"/>
    <property type="evidence" value="ECO:0007669"/>
    <property type="project" value="UniProtKB-KW"/>
</dbReference>
<comment type="similarity">
    <text evidence="6">In the C-terminal section; belongs to the phytoene/squalene synthase family.</text>
</comment>
<evidence type="ECO:0000256" key="12">
    <source>
        <dbReference type="ARBA" id="ARBA00022746"/>
    </source>
</evidence>
<evidence type="ECO:0000256" key="2">
    <source>
        <dbReference type="ARBA" id="ARBA00004141"/>
    </source>
</evidence>
<dbReference type="InterPro" id="IPR008949">
    <property type="entry name" value="Isoprenoid_synthase_dom_sf"/>
</dbReference>
<feature type="transmembrane region" description="Helical" evidence="19">
    <location>
        <begin position="165"/>
        <end position="182"/>
    </location>
</feature>
<evidence type="ECO:0000256" key="19">
    <source>
        <dbReference type="SAM" id="Phobius"/>
    </source>
</evidence>
<evidence type="ECO:0000256" key="1">
    <source>
        <dbReference type="ARBA" id="ARBA00001805"/>
    </source>
</evidence>
<dbReference type="EC" id="2.5.1.32" evidence="8"/>
<dbReference type="GeneID" id="91095360"/>
<dbReference type="InterPro" id="IPR017825">
    <property type="entry name" value="Lycopene_cyclase_dom"/>
</dbReference>
<proteinExistence type="inferred from homology"/>
<dbReference type="SUPFAM" id="SSF48576">
    <property type="entry name" value="Terpenoid synthases"/>
    <property type="match status" value="2"/>
</dbReference>
<feature type="transmembrane region" description="Helical" evidence="19">
    <location>
        <begin position="78"/>
        <end position="95"/>
    </location>
</feature>
<evidence type="ECO:0000256" key="18">
    <source>
        <dbReference type="ARBA" id="ARBA00029335"/>
    </source>
</evidence>
<feature type="transmembrane region" description="Helical" evidence="19">
    <location>
        <begin position="197"/>
        <end position="218"/>
    </location>
</feature>
<dbReference type="AlphaFoldDB" id="A0AAX4JXY9"/>
<comment type="catalytic activity">
    <reaction evidence="18">
        <text>all-trans-lycopene = gamma-carotene</text>
        <dbReference type="Rhea" id="RHEA:32219"/>
        <dbReference type="ChEBI" id="CHEBI:15948"/>
        <dbReference type="ChEBI" id="CHEBI:27740"/>
        <dbReference type="EC" id="5.5.1.19"/>
    </reaction>
</comment>
<evidence type="ECO:0000256" key="7">
    <source>
        <dbReference type="ARBA" id="ARBA00012242"/>
    </source>
</evidence>
<keyword evidence="14 19" id="KW-0472">Membrane</keyword>
<keyword evidence="21" id="KW-1185">Reference proteome</keyword>
<dbReference type="EC" id="5.5.1.19" evidence="7"/>
<dbReference type="InterPro" id="IPR002060">
    <property type="entry name" value="Squ/phyt_synthse"/>
</dbReference>
<comment type="catalytic activity">
    <reaction evidence="1">
        <text>2 (2E,6E,10E)-geranylgeranyl diphosphate = 15-cis-phytoene + 2 diphosphate</text>
        <dbReference type="Rhea" id="RHEA:34475"/>
        <dbReference type="ChEBI" id="CHEBI:27787"/>
        <dbReference type="ChEBI" id="CHEBI:33019"/>
        <dbReference type="ChEBI" id="CHEBI:58756"/>
        <dbReference type="EC" id="2.5.1.32"/>
    </reaction>
</comment>
<keyword evidence="15" id="KW-0413">Isomerase</keyword>
<evidence type="ECO:0000313" key="21">
    <source>
        <dbReference type="Proteomes" id="UP001355207"/>
    </source>
</evidence>
<evidence type="ECO:0000256" key="6">
    <source>
        <dbReference type="ARBA" id="ARBA00008406"/>
    </source>
</evidence>
<comment type="subcellular location">
    <subcellularLocation>
        <location evidence="2">Membrane</location>
        <topology evidence="2">Multi-pass membrane protein</topology>
    </subcellularLocation>
</comment>
<dbReference type="Gene3D" id="1.10.600.10">
    <property type="entry name" value="Farnesyl Diphosphate Synthase"/>
    <property type="match status" value="1"/>
</dbReference>
<dbReference type="GO" id="GO:0016872">
    <property type="term" value="F:intramolecular lyase activity"/>
    <property type="evidence" value="ECO:0007669"/>
    <property type="project" value="InterPro"/>
</dbReference>
<keyword evidence="10" id="KW-0808">Transferase</keyword>
<evidence type="ECO:0000256" key="4">
    <source>
        <dbReference type="ARBA" id="ARBA00005172"/>
    </source>
</evidence>
<comment type="similarity">
    <text evidence="5">In the N-terminal section; belongs to the lycopene beta-cyclase family.</text>
</comment>
<evidence type="ECO:0000256" key="17">
    <source>
        <dbReference type="ARBA" id="ARBA00029313"/>
    </source>
</evidence>
<comment type="pathway">
    <text evidence="4">Carotenoid biosynthesis; phytoene biosynthesis; all-trans-phytoene from geranylgeranyl diphosphate: step 1/1.</text>
</comment>
<evidence type="ECO:0000256" key="8">
    <source>
        <dbReference type="ARBA" id="ARBA00012396"/>
    </source>
</evidence>
<feature type="transmembrane region" description="Helical" evidence="19">
    <location>
        <begin position="35"/>
        <end position="54"/>
    </location>
</feature>
<gene>
    <name evidence="20" type="ORF">L201_004690</name>
</gene>
<evidence type="ECO:0000256" key="10">
    <source>
        <dbReference type="ARBA" id="ARBA00022679"/>
    </source>
</evidence>
<dbReference type="EMBL" id="CP144103">
    <property type="protein sequence ID" value="WWC89764.1"/>
    <property type="molecule type" value="Genomic_DNA"/>
</dbReference>
<reference evidence="20 21" key="1">
    <citation type="submission" date="2024-01" db="EMBL/GenBank/DDBJ databases">
        <title>Comparative genomics of Cryptococcus and Kwoniella reveals pathogenesis evolution and contrasting modes of karyotype evolution via chromosome fusion or intercentromeric recombination.</title>
        <authorList>
            <person name="Coelho M.A."/>
            <person name="David-Palma M."/>
            <person name="Shea T."/>
            <person name="Bowers K."/>
            <person name="McGinley-Smith S."/>
            <person name="Mohammad A.W."/>
            <person name="Gnirke A."/>
            <person name="Yurkov A.M."/>
            <person name="Nowrousian M."/>
            <person name="Sun S."/>
            <person name="Cuomo C.A."/>
            <person name="Heitman J."/>
        </authorList>
    </citation>
    <scope>NUCLEOTIDE SEQUENCE [LARGE SCALE GENOMIC DNA]</scope>
    <source>
        <strain evidence="20 21">CBS 6074</strain>
    </source>
</reference>
<organism evidence="20 21">
    <name type="scientific">Kwoniella dendrophila CBS 6074</name>
    <dbReference type="NCBI Taxonomy" id="1295534"/>
    <lineage>
        <taxon>Eukaryota</taxon>
        <taxon>Fungi</taxon>
        <taxon>Dikarya</taxon>
        <taxon>Basidiomycota</taxon>
        <taxon>Agaricomycotina</taxon>
        <taxon>Tremellomycetes</taxon>
        <taxon>Tremellales</taxon>
        <taxon>Cryptococcaceae</taxon>
        <taxon>Kwoniella</taxon>
    </lineage>
</organism>
<keyword evidence="12" id="KW-0125">Carotenoid biosynthesis</keyword>
<dbReference type="PROSITE" id="PS01045">
    <property type="entry name" value="SQUALEN_PHYTOEN_SYN_2"/>
    <property type="match status" value="1"/>
</dbReference>
<comment type="pathway">
    <text evidence="3">Carotenoid biosynthesis; beta-carotene biosynthesis.</text>
</comment>
<dbReference type="SFLD" id="SFLDS00005">
    <property type="entry name" value="Isoprenoid_Synthase_Type_I"/>
    <property type="match status" value="1"/>
</dbReference>
<evidence type="ECO:0000256" key="13">
    <source>
        <dbReference type="ARBA" id="ARBA00022989"/>
    </source>
</evidence>
<feature type="transmembrane region" description="Helical" evidence="19">
    <location>
        <begin position="272"/>
        <end position="298"/>
    </location>
</feature>
<dbReference type="GO" id="GO:0016020">
    <property type="term" value="C:membrane"/>
    <property type="evidence" value="ECO:0007669"/>
    <property type="project" value="UniProtKB-SubCell"/>
</dbReference>
<evidence type="ECO:0000256" key="11">
    <source>
        <dbReference type="ARBA" id="ARBA00022692"/>
    </source>
</evidence>
<dbReference type="NCBIfam" id="TIGR03462">
    <property type="entry name" value="CarR_dom_SF"/>
    <property type="match status" value="2"/>
</dbReference>
<dbReference type="SFLD" id="SFLDG01018">
    <property type="entry name" value="Squalene/Phytoene_Synthase_Lik"/>
    <property type="match status" value="1"/>
</dbReference>
<dbReference type="PANTHER" id="PTHR31480">
    <property type="entry name" value="BIFUNCTIONAL LYCOPENE CYCLASE/PHYTOENE SYNTHASE"/>
    <property type="match status" value="1"/>
</dbReference>
<evidence type="ECO:0000256" key="15">
    <source>
        <dbReference type="ARBA" id="ARBA00023235"/>
    </source>
</evidence>
<evidence type="ECO:0000256" key="3">
    <source>
        <dbReference type="ARBA" id="ARBA00005089"/>
    </source>
</evidence>
<evidence type="ECO:0000256" key="9">
    <source>
        <dbReference type="ARBA" id="ARBA00018909"/>
    </source>
</evidence>
<dbReference type="GO" id="GO:0045436">
    <property type="term" value="F:lycopene beta cyclase activity"/>
    <property type="evidence" value="ECO:0007669"/>
    <property type="project" value="UniProtKB-ARBA"/>
</dbReference>
<dbReference type="RefSeq" id="XP_066076527.1">
    <property type="nucleotide sequence ID" value="XM_066220430.1"/>
</dbReference>
<feature type="transmembrane region" description="Helical" evidence="19">
    <location>
        <begin position="6"/>
        <end position="28"/>
    </location>
</feature>
<keyword evidence="16" id="KW-0511">Multifunctional enzyme</keyword>
<accession>A0AAX4JXY9</accession>
<name>A0AAX4JXY9_9TREE</name>